<feature type="compositionally biased region" description="Polar residues" evidence="1">
    <location>
        <begin position="91"/>
        <end position="101"/>
    </location>
</feature>
<proteinExistence type="predicted"/>
<dbReference type="AlphaFoldDB" id="A0AAV2JNJ1"/>
<feature type="compositionally biased region" description="Polar residues" evidence="1">
    <location>
        <begin position="47"/>
        <end position="75"/>
    </location>
</feature>
<accession>A0AAV2JNJ1</accession>
<gene>
    <name evidence="2" type="ORF">KC01_LOCUS8661</name>
</gene>
<feature type="compositionally biased region" description="Basic and acidic residues" evidence="1">
    <location>
        <begin position="103"/>
        <end position="121"/>
    </location>
</feature>
<dbReference type="EMBL" id="OZ035835">
    <property type="protein sequence ID" value="CAL1577290.1"/>
    <property type="molecule type" value="Genomic_DNA"/>
</dbReference>
<sequence>MPRVYQNECQVSQCPHTLSPESITLLYPLTDKAIPPARAPKSRHQVRTPNLTHISSSTATWSSGKAEEAQNQTEAILQPPKPQPPLCITALLSSSRVQWSEDTTDRSASKSNDRLRTAQRR</sequence>
<keyword evidence="3" id="KW-1185">Reference proteome</keyword>
<evidence type="ECO:0000256" key="1">
    <source>
        <dbReference type="SAM" id="MobiDB-lite"/>
    </source>
</evidence>
<feature type="region of interest" description="Disordered" evidence="1">
    <location>
        <begin position="34"/>
        <end position="121"/>
    </location>
</feature>
<organism evidence="2 3">
    <name type="scientific">Knipowitschia caucasica</name>
    <name type="common">Caucasian dwarf goby</name>
    <name type="synonym">Pomatoschistus caucasicus</name>
    <dbReference type="NCBI Taxonomy" id="637954"/>
    <lineage>
        <taxon>Eukaryota</taxon>
        <taxon>Metazoa</taxon>
        <taxon>Chordata</taxon>
        <taxon>Craniata</taxon>
        <taxon>Vertebrata</taxon>
        <taxon>Euteleostomi</taxon>
        <taxon>Actinopterygii</taxon>
        <taxon>Neopterygii</taxon>
        <taxon>Teleostei</taxon>
        <taxon>Neoteleostei</taxon>
        <taxon>Acanthomorphata</taxon>
        <taxon>Gobiaria</taxon>
        <taxon>Gobiiformes</taxon>
        <taxon>Gobioidei</taxon>
        <taxon>Gobiidae</taxon>
        <taxon>Gobiinae</taxon>
        <taxon>Knipowitschia</taxon>
    </lineage>
</organism>
<reference evidence="2 3" key="1">
    <citation type="submission" date="2024-04" db="EMBL/GenBank/DDBJ databases">
        <authorList>
            <person name="Waldvogel A.-M."/>
            <person name="Schoenle A."/>
        </authorList>
    </citation>
    <scope>NUCLEOTIDE SEQUENCE [LARGE SCALE GENOMIC DNA]</scope>
</reference>
<evidence type="ECO:0000313" key="3">
    <source>
        <dbReference type="Proteomes" id="UP001497482"/>
    </source>
</evidence>
<evidence type="ECO:0000313" key="2">
    <source>
        <dbReference type="EMBL" id="CAL1577290.1"/>
    </source>
</evidence>
<protein>
    <submittedName>
        <fullName evidence="2">Uncharacterized protein</fullName>
    </submittedName>
</protein>
<name>A0AAV2JNJ1_KNICA</name>
<dbReference type="Proteomes" id="UP001497482">
    <property type="component" value="Chromosome 13"/>
</dbReference>